<evidence type="ECO:0000313" key="2">
    <source>
        <dbReference type="EMBL" id="OGI37830.1"/>
    </source>
</evidence>
<reference evidence="2 3" key="1">
    <citation type="journal article" date="2016" name="Nat. Commun.">
        <title>Thousands of microbial genomes shed light on interconnected biogeochemical processes in an aquifer system.</title>
        <authorList>
            <person name="Anantharaman K."/>
            <person name="Brown C.T."/>
            <person name="Hug L.A."/>
            <person name="Sharon I."/>
            <person name="Castelle C.J."/>
            <person name="Probst A.J."/>
            <person name="Thomas B.C."/>
            <person name="Singh A."/>
            <person name="Wilkins M.J."/>
            <person name="Karaoz U."/>
            <person name="Brodie E.L."/>
            <person name="Williams K.H."/>
            <person name="Hubbard S.S."/>
            <person name="Banfield J.F."/>
        </authorList>
    </citation>
    <scope>NUCLEOTIDE SEQUENCE [LARGE SCALE GENOMIC DNA]</scope>
</reference>
<feature type="chain" id="PRO_5009526489" description="Signal peptidase" evidence="1">
    <location>
        <begin position="22"/>
        <end position="90"/>
    </location>
</feature>
<evidence type="ECO:0000256" key="1">
    <source>
        <dbReference type="SAM" id="SignalP"/>
    </source>
</evidence>
<evidence type="ECO:0000313" key="3">
    <source>
        <dbReference type="Proteomes" id="UP000178379"/>
    </source>
</evidence>
<organism evidence="2 3">
    <name type="scientific">Candidatus Muproteobacteria bacterium RBG_16_62_13</name>
    <dbReference type="NCBI Taxonomy" id="1817756"/>
    <lineage>
        <taxon>Bacteria</taxon>
        <taxon>Pseudomonadati</taxon>
        <taxon>Pseudomonadota</taxon>
        <taxon>Candidatus Muproteobacteria</taxon>
    </lineage>
</organism>
<dbReference type="Proteomes" id="UP000178379">
    <property type="component" value="Unassembled WGS sequence"/>
</dbReference>
<keyword evidence="1" id="KW-0732">Signal</keyword>
<evidence type="ECO:0008006" key="4">
    <source>
        <dbReference type="Google" id="ProtNLM"/>
    </source>
</evidence>
<dbReference type="AlphaFoldDB" id="A0A1F6SY14"/>
<name>A0A1F6SY14_9PROT</name>
<dbReference type="EMBL" id="MFSQ01000137">
    <property type="protein sequence ID" value="OGI37830.1"/>
    <property type="molecule type" value="Genomic_DNA"/>
</dbReference>
<protein>
    <recommendedName>
        <fullName evidence="4">Signal peptidase</fullName>
    </recommendedName>
</protein>
<sequence length="90" mass="9021">MNTAKKLSGIALATAAAGLFAATLATPTLAAKHEGMVHCLGVNGCKGKSDCATADSACKGHNACKGKGWVAMSAKDCVKKGGKVEEKKAE</sequence>
<dbReference type="STRING" id="1817756.A2140_09840"/>
<gene>
    <name evidence="2" type="ORF">A2140_09840</name>
</gene>
<proteinExistence type="predicted"/>
<accession>A0A1F6SY14</accession>
<feature type="signal peptide" evidence="1">
    <location>
        <begin position="1"/>
        <end position="21"/>
    </location>
</feature>
<comment type="caution">
    <text evidence="2">The sequence shown here is derived from an EMBL/GenBank/DDBJ whole genome shotgun (WGS) entry which is preliminary data.</text>
</comment>